<dbReference type="InterPro" id="IPR011074">
    <property type="entry name" value="CRAL/TRIO_N_dom"/>
</dbReference>
<gene>
    <name evidence="3" type="primary">LOC100205165</name>
</gene>
<sequence length="271" mass="32209">MDVDFEKALNELNERTDTRCLDVEAIRDRIKLRPDILFTRVDDEFIIRFLRSRKYDKDKAFQLLVNYNQFRRKHFIFFKTLNISCLRPVFEDGLPTVSPLRDHLGRSLIFLFAGNWNSALYTFDDILRALFVTMEYLIESERTQLFGVVLVVDFTGWKFADAQKLNKQHLIDAIKMFQDCFPARFKAIHFINQPWYVRVMLTLIKSTLKEKTISRIYFHGKNLFELQNYIKADALPRELGGDLLITDKSWLYKALLEKEVFKGKSERKKIL</sequence>
<evidence type="ECO:0000259" key="1">
    <source>
        <dbReference type="PROSITE" id="PS50191"/>
    </source>
</evidence>
<protein>
    <submittedName>
        <fullName evidence="3">Clavesin-1</fullName>
    </submittedName>
</protein>
<dbReference type="GeneID" id="100205165"/>
<dbReference type="PANTHER" id="PTHR10174">
    <property type="entry name" value="ALPHA-TOCOPHEROL TRANSFER PROTEIN-RELATED"/>
    <property type="match status" value="1"/>
</dbReference>
<dbReference type="PANTHER" id="PTHR10174:SF208">
    <property type="entry name" value="CRAL-TRIO DOMAIN-CONTAINING PROTEIN DDB_G0278031"/>
    <property type="match status" value="1"/>
</dbReference>
<dbReference type="Pfam" id="PF03765">
    <property type="entry name" value="CRAL_TRIO_N"/>
    <property type="match status" value="1"/>
</dbReference>
<accession>A0ABM4BK54</accession>
<dbReference type="Gene3D" id="3.40.525.10">
    <property type="entry name" value="CRAL-TRIO lipid binding domain"/>
    <property type="match status" value="1"/>
</dbReference>
<evidence type="ECO:0000313" key="2">
    <source>
        <dbReference type="Proteomes" id="UP001652625"/>
    </source>
</evidence>
<dbReference type="RefSeq" id="XP_065649421.1">
    <property type="nucleotide sequence ID" value="XM_065793349.1"/>
</dbReference>
<dbReference type="SUPFAM" id="SSF46938">
    <property type="entry name" value="CRAL/TRIO N-terminal domain"/>
    <property type="match status" value="1"/>
</dbReference>
<dbReference type="SMART" id="SM01100">
    <property type="entry name" value="CRAL_TRIO_N"/>
    <property type="match status" value="1"/>
</dbReference>
<dbReference type="PROSITE" id="PS50191">
    <property type="entry name" value="CRAL_TRIO"/>
    <property type="match status" value="1"/>
</dbReference>
<evidence type="ECO:0000313" key="3">
    <source>
        <dbReference type="RefSeq" id="XP_065649421.1"/>
    </source>
</evidence>
<name>A0ABM4BK54_HYDVU</name>
<dbReference type="Proteomes" id="UP001652625">
    <property type="component" value="Chromosome 03"/>
</dbReference>
<keyword evidence="2" id="KW-1185">Reference proteome</keyword>
<dbReference type="SMART" id="SM00516">
    <property type="entry name" value="SEC14"/>
    <property type="match status" value="1"/>
</dbReference>
<dbReference type="SUPFAM" id="SSF52087">
    <property type="entry name" value="CRAL/TRIO domain"/>
    <property type="match status" value="1"/>
</dbReference>
<feature type="domain" description="CRAL-TRIO" evidence="1">
    <location>
        <begin position="86"/>
        <end position="247"/>
    </location>
</feature>
<dbReference type="Gene3D" id="1.10.8.20">
    <property type="entry name" value="N-terminal domain of phosphatidylinositol transfer protein sec14p"/>
    <property type="match status" value="1"/>
</dbReference>
<dbReference type="InterPro" id="IPR036865">
    <property type="entry name" value="CRAL-TRIO_dom_sf"/>
</dbReference>
<proteinExistence type="predicted"/>
<reference evidence="3" key="1">
    <citation type="submission" date="2025-08" db="UniProtKB">
        <authorList>
            <consortium name="RefSeq"/>
        </authorList>
    </citation>
    <scope>IDENTIFICATION</scope>
</reference>
<dbReference type="InterPro" id="IPR036273">
    <property type="entry name" value="CRAL/TRIO_N_dom_sf"/>
</dbReference>
<dbReference type="PRINTS" id="PR00180">
    <property type="entry name" value="CRETINALDHBP"/>
</dbReference>
<organism evidence="2 3">
    <name type="scientific">Hydra vulgaris</name>
    <name type="common">Hydra</name>
    <name type="synonym">Hydra attenuata</name>
    <dbReference type="NCBI Taxonomy" id="6087"/>
    <lineage>
        <taxon>Eukaryota</taxon>
        <taxon>Metazoa</taxon>
        <taxon>Cnidaria</taxon>
        <taxon>Hydrozoa</taxon>
        <taxon>Hydroidolina</taxon>
        <taxon>Anthoathecata</taxon>
        <taxon>Aplanulata</taxon>
        <taxon>Hydridae</taxon>
        <taxon>Hydra</taxon>
    </lineage>
</organism>
<dbReference type="CDD" id="cd00170">
    <property type="entry name" value="SEC14"/>
    <property type="match status" value="1"/>
</dbReference>
<dbReference type="InterPro" id="IPR001251">
    <property type="entry name" value="CRAL-TRIO_dom"/>
</dbReference>
<dbReference type="Pfam" id="PF00650">
    <property type="entry name" value="CRAL_TRIO"/>
    <property type="match status" value="1"/>
</dbReference>